<evidence type="ECO:0000259" key="1">
    <source>
        <dbReference type="Pfam" id="PF13966"/>
    </source>
</evidence>
<feature type="domain" description="Reverse transcriptase zinc-binding" evidence="1">
    <location>
        <begin position="31"/>
        <end position="105"/>
    </location>
</feature>
<proteinExistence type="predicted"/>
<reference evidence="2" key="1">
    <citation type="journal article" date="2023" name="Plant Biotechnol. J.">
        <title>Chromosome-level wild Hevea brasiliensis genome provides new tools for genomic-assisted breeding and valuable loci to elevate rubber yield.</title>
        <authorList>
            <person name="Cheng H."/>
            <person name="Song X."/>
            <person name="Hu Y."/>
            <person name="Wu T."/>
            <person name="Yang Q."/>
            <person name="An Z."/>
            <person name="Feng S."/>
            <person name="Deng Z."/>
            <person name="Wu W."/>
            <person name="Zeng X."/>
            <person name="Tu M."/>
            <person name="Wang X."/>
            <person name="Huang H."/>
        </authorList>
    </citation>
    <scope>NUCLEOTIDE SEQUENCE</scope>
    <source>
        <strain evidence="2">MT/VB/25A 57/8</strain>
    </source>
</reference>
<comment type="caution">
    <text evidence="2">The sequence shown here is derived from an EMBL/GenBank/DDBJ whole genome shotgun (WGS) entry which is preliminary data.</text>
</comment>
<dbReference type="InterPro" id="IPR026960">
    <property type="entry name" value="RVT-Znf"/>
</dbReference>
<dbReference type="Proteomes" id="UP001174677">
    <property type="component" value="Chromosome 6"/>
</dbReference>
<dbReference type="Pfam" id="PF13966">
    <property type="entry name" value="zf-RVT"/>
    <property type="match status" value="1"/>
</dbReference>
<gene>
    <name evidence="2" type="ORF">P3X46_010336</name>
</gene>
<evidence type="ECO:0000313" key="2">
    <source>
        <dbReference type="EMBL" id="KAJ9178457.1"/>
    </source>
</evidence>
<keyword evidence="3" id="KW-1185">Reference proteome</keyword>
<name>A0ABQ9MDR7_HEVBR</name>
<organism evidence="2 3">
    <name type="scientific">Hevea brasiliensis</name>
    <name type="common">Para rubber tree</name>
    <name type="synonym">Siphonia brasiliensis</name>
    <dbReference type="NCBI Taxonomy" id="3981"/>
    <lineage>
        <taxon>Eukaryota</taxon>
        <taxon>Viridiplantae</taxon>
        <taxon>Streptophyta</taxon>
        <taxon>Embryophyta</taxon>
        <taxon>Tracheophyta</taxon>
        <taxon>Spermatophyta</taxon>
        <taxon>Magnoliopsida</taxon>
        <taxon>eudicotyledons</taxon>
        <taxon>Gunneridae</taxon>
        <taxon>Pentapetalae</taxon>
        <taxon>rosids</taxon>
        <taxon>fabids</taxon>
        <taxon>Malpighiales</taxon>
        <taxon>Euphorbiaceae</taxon>
        <taxon>Crotonoideae</taxon>
        <taxon>Micrandreae</taxon>
        <taxon>Hevea</taxon>
    </lineage>
</organism>
<accession>A0ABQ9MDR7</accession>
<evidence type="ECO:0000313" key="3">
    <source>
        <dbReference type="Proteomes" id="UP001174677"/>
    </source>
</evidence>
<dbReference type="EMBL" id="JARPOI010000006">
    <property type="protein sequence ID" value="KAJ9178457.1"/>
    <property type="molecule type" value="Genomic_DNA"/>
</dbReference>
<sequence length="174" mass="20337">MCHYEARGTYTVRSECRLALSLKIDHKNSALTSSNVTVQIWKSMWKLLTPSKVVNFKWRATLNILPTRELLSSRLSNVDSSYPFCGHEESVVHLCRDCAQFREVWTSCGFPWLSSIKGITFKLWWAALVDSCTREELFRIACVCFFIWYGRNHFAFENQQWSVHEILCRAGMIR</sequence>
<protein>
    <recommendedName>
        <fullName evidence="1">Reverse transcriptase zinc-binding domain-containing protein</fullName>
    </recommendedName>
</protein>